<dbReference type="PROSITE" id="PS00893">
    <property type="entry name" value="NUDIX_BOX"/>
    <property type="match status" value="1"/>
</dbReference>
<feature type="domain" description="Nudix hydrolase" evidence="4">
    <location>
        <begin position="4"/>
        <end position="147"/>
    </location>
</feature>
<dbReference type="PROSITE" id="PS51462">
    <property type="entry name" value="NUDIX"/>
    <property type="match status" value="1"/>
</dbReference>
<dbReference type="InterPro" id="IPR015797">
    <property type="entry name" value="NUDIX_hydrolase-like_dom_sf"/>
</dbReference>
<dbReference type="OrthoDB" id="9804442at2"/>
<dbReference type="Gene3D" id="3.90.79.10">
    <property type="entry name" value="Nucleoside Triphosphate Pyrophosphohydrolase"/>
    <property type="match status" value="1"/>
</dbReference>
<dbReference type="PANTHER" id="PTHR43046:SF12">
    <property type="entry name" value="GDP-MANNOSE MANNOSYL HYDROLASE"/>
    <property type="match status" value="1"/>
</dbReference>
<dbReference type="CDD" id="cd04685">
    <property type="entry name" value="NUDIX_Hydrolase"/>
    <property type="match status" value="1"/>
</dbReference>
<comment type="caution">
    <text evidence="5">The sequence shown here is derived from an EMBL/GenBank/DDBJ whole genome shotgun (WGS) entry which is preliminary data.</text>
</comment>
<dbReference type="GO" id="GO:0016787">
    <property type="term" value="F:hydrolase activity"/>
    <property type="evidence" value="ECO:0007669"/>
    <property type="project" value="UniProtKB-KW"/>
</dbReference>
<dbReference type="RefSeq" id="WP_045549938.1">
    <property type="nucleotide sequence ID" value="NZ_JZDQ02000010.1"/>
</dbReference>
<gene>
    <name evidence="5" type="ORF">UG56_008935</name>
</gene>
<evidence type="ECO:0000313" key="5">
    <source>
        <dbReference type="EMBL" id="OIJ27175.1"/>
    </source>
</evidence>
<dbReference type="Proteomes" id="UP000033772">
    <property type="component" value="Unassembled WGS sequence"/>
</dbReference>
<dbReference type="AlphaFoldDB" id="A0A1J4N896"/>
<accession>A0A1J4N896</accession>
<keyword evidence="3" id="KW-0460">Magnesium</keyword>
<evidence type="ECO:0000313" key="6">
    <source>
        <dbReference type="Proteomes" id="UP000033772"/>
    </source>
</evidence>
<dbReference type="Pfam" id="PF00293">
    <property type="entry name" value="NUDIX"/>
    <property type="match status" value="1"/>
</dbReference>
<dbReference type="InterPro" id="IPR020084">
    <property type="entry name" value="NUDIX_hydrolase_CS"/>
</dbReference>
<evidence type="ECO:0000256" key="2">
    <source>
        <dbReference type="ARBA" id="ARBA00022801"/>
    </source>
</evidence>
<reference evidence="5" key="1">
    <citation type="submission" date="2016-10" db="EMBL/GenBank/DDBJ databases">
        <title>Draft Genome Sequence of Nocardioides luteus Strain BAFB, an Alkane-Degrading Bacterium Isolated from JP-7 Polluted Soil.</title>
        <authorList>
            <person name="Brown L."/>
            <person name="Ruiz O.N."/>
            <person name="Gunasekera T."/>
        </authorList>
    </citation>
    <scope>NUCLEOTIDE SEQUENCE [LARGE SCALE GENOMIC DNA]</scope>
    <source>
        <strain evidence="5">BAFB</strain>
    </source>
</reference>
<keyword evidence="6" id="KW-1185">Reference proteome</keyword>
<protein>
    <recommendedName>
        <fullName evidence="4">Nudix hydrolase domain-containing protein</fullName>
    </recommendedName>
</protein>
<dbReference type="STRING" id="1844.UG56_008935"/>
<sequence>MARVHRKSARVLPVSADGEVLLLQDTDPGNPARGAYWTSIGGAIDPGEDPLGAAVRELWEEAGVRVSPETLIGPVQTHEDEFTWNGVDYSGYNVYYSLALDREVEISFANLEPIEVESVVQAGWWTPDKLRAEGTGAPGALPDIMEIAIKAVRGES</sequence>
<organism evidence="5 6">
    <name type="scientific">Nocardioides luteus</name>
    <dbReference type="NCBI Taxonomy" id="1844"/>
    <lineage>
        <taxon>Bacteria</taxon>
        <taxon>Bacillati</taxon>
        <taxon>Actinomycetota</taxon>
        <taxon>Actinomycetes</taxon>
        <taxon>Propionibacteriales</taxon>
        <taxon>Nocardioidaceae</taxon>
        <taxon>Nocardioides</taxon>
    </lineage>
</organism>
<dbReference type="PANTHER" id="PTHR43046">
    <property type="entry name" value="GDP-MANNOSE MANNOSYL HYDROLASE"/>
    <property type="match status" value="1"/>
</dbReference>
<evidence type="ECO:0000256" key="3">
    <source>
        <dbReference type="ARBA" id="ARBA00022842"/>
    </source>
</evidence>
<dbReference type="SUPFAM" id="SSF55811">
    <property type="entry name" value="Nudix"/>
    <property type="match status" value="1"/>
</dbReference>
<comment type="cofactor">
    <cofactor evidence="1">
        <name>Mg(2+)</name>
        <dbReference type="ChEBI" id="CHEBI:18420"/>
    </cofactor>
</comment>
<dbReference type="EMBL" id="JZDQ02000010">
    <property type="protein sequence ID" value="OIJ27175.1"/>
    <property type="molecule type" value="Genomic_DNA"/>
</dbReference>
<name>A0A1J4N896_9ACTN</name>
<keyword evidence="2" id="KW-0378">Hydrolase</keyword>
<evidence type="ECO:0000259" key="4">
    <source>
        <dbReference type="PROSITE" id="PS51462"/>
    </source>
</evidence>
<evidence type="ECO:0000256" key="1">
    <source>
        <dbReference type="ARBA" id="ARBA00001946"/>
    </source>
</evidence>
<proteinExistence type="predicted"/>
<dbReference type="InterPro" id="IPR000086">
    <property type="entry name" value="NUDIX_hydrolase_dom"/>
</dbReference>